<gene>
    <name evidence="3" type="ORF">MF646_03085</name>
</gene>
<dbReference type="Proteomes" id="UP001139150">
    <property type="component" value="Unassembled WGS sequence"/>
</dbReference>
<evidence type="ECO:0000259" key="2">
    <source>
        <dbReference type="Pfam" id="PF00326"/>
    </source>
</evidence>
<dbReference type="SUPFAM" id="SSF82171">
    <property type="entry name" value="DPP6 N-terminal domain-like"/>
    <property type="match status" value="1"/>
</dbReference>
<dbReference type="PANTHER" id="PTHR42776">
    <property type="entry name" value="SERINE PEPTIDASE S9 FAMILY MEMBER"/>
    <property type="match status" value="1"/>
</dbReference>
<comment type="caution">
    <text evidence="3">The sequence shown here is derived from an EMBL/GenBank/DDBJ whole genome shotgun (WGS) entry which is preliminary data.</text>
</comment>
<dbReference type="SUPFAM" id="SSF53474">
    <property type="entry name" value="alpha/beta-Hydrolases"/>
    <property type="match status" value="1"/>
</dbReference>
<dbReference type="RefSeq" id="WP_250095024.1">
    <property type="nucleotide sequence ID" value="NZ_JAKRYL010000002.1"/>
</dbReference>
<proteinExistence type="predicted"/>
<evidence type="ECO:0000313" key="4">
    <source>
        <dbReference type="Proteomes" id="UP001139150"/>
    </source>
</evidence>
<dbReference type="InterPro" id="IPR001375">
    <property type="entry name" value="Peptidase_S9_cat"/>
</dbReference>
<reference evidence="3" key="1">
    <citation type="submission" date="2022-02" db="EMBL/GenBank/DDBJ databases">
        <title>Halalkalibacter sp. nov. isolated from Lonar Lake, India.</title>
        <authorList>
            <person name="Joshi A."/>
            <person name="Thite S."/>
            <person name="Lodha T."/>
        </authorList>
    </citation>
    <scope>NUCLEOTIDE SEQUENCE</scope>
    <source>
        <strain evidence="3">MEB205</strain>
    </source>
</reference>
<dbReference type="Gene3D" id="2.120.10.30">
    <property type="entry name" value="TolB, C-terminal domain"/>
    <property type="match status" value="1"/>
</dbReference>
<evidence type="ECO:0000256" key="1">
    <source>
        <dbReference type="ARBA" id="ARBA00022801"/>
    </source>
</evidence>
<sequence length="595" mass="67922">MIQFPKPDVEQFFRTYAISTFAVSKDESRLIFSSNLNGKNNLWSVDFPNQFPSLFAQVDQQCNFIKIDPENRFVLAGFDDNGDENYHIYALPAEGGKPQPLITGDKTDKFFFADQSKDGNILYYITSKGNSQFLNIHRYDMKSKEDTILYKGVEAPTYLSAVAKDETSFVTARIFANTYQVAYLHIDGEEVLLTPSKEEVHTVSSPVYVDEATIYFVTNYGEEFSYIASFDIASRTFTPQLKLEQENIKFIKWNEKQKKLYFATEKGVTDHLYSFELGAKAPERIECPTDVIEELVVSEQGNLYLRGRSSTVPSNIYVQKADQPFEQLTKNNVLGVSEEQMVEPDVITYKSFDGMNIEALLFKAKPELSNGYTIVWPHGGPQSAERKWFRAMFQCFLNRGYTIFAPNFRGSTGYGASFTKLVEGDWGEGPRLDCVHGIEWLFEQGITNQEKLFVVGGSYGGYMSLLLAGRHPEYFRATVDIFGVSNLFTFLNSVPEHWKPIMKRWLGDPIEDKERLEKDSPITYLDNMVKPMLVIQGANDPRVVKEESDQIVNALKGNGVDVEYLVLDDEGHGFSKKENEIKVYEKMLEFLEKHQ</sequence>
<keyword evidence="1" id="KW-0378">Hydrolase</keyword>
<feature type="domain" description="Peptidase S9 prolyl oligopeptidase catalytic" evidence="2">
    <location>
        <begin position="389"/>
        <end position="594"/>
    </location>
</feature>
<name>A0A9X2CN00_9BACI</name>
<dbReference type="EMBL" id="JAKRYL010000002">
    <property type="protein sequence ID" value="MCL7746098.1"/>
    <property type="molecule type" value="Genomic_DNA"/>
</dbReference>
<dbReference type="Pfam" id="PF00326">
    <property type="entry name" value="Peptidase_S9"/>
    <property type="match status" value="1"/>
</dbReference>
<protein>
    <submittedName>
        <fullName evidence="3">S9 family peptidase</fullName>
    </submittedName>
</protein>
<dbReference type="InterPro" id="IPR011042">
    <property type="entry name" value="6-blade_b-propeller_TolB-like"/>
</dbReference>
<dbReference type="GO" id="GO:0006508">
    <property type="term" value="P:proteolysis"/>
    <property type="evidence" value="ECO:0007669"/>
    <property type="project" value="InterPro"/>
</dbReference>
<accession>A0A9X2CN00</accession>
<evidence type="ECO:0000313" key="3">
    <source>
        <dbReference type="EMBL" id="MCL7746098.1"/>
    </source>
</evidence>
<dbReference type="InterPro" id="IPR029058">
    <property type="entry name" value="AB_hydrolase_fold"/>
</dbReference>
<organism evidence="3 4">
    <name type="scientific">Halalkalibacter alkaliphilus</name>
    <dbReference type="NCBI Taxonomy" id="2917993"/>
    <lineage>
        <taxon>Bacteria</taxon>
        <taxon>Bacillati</taxon>
        <taxon>Bacillota</taxon>
        <taxon>Bacilli</taxon>
        <taxon>Bacillales</taxon>
        <taxon>Bacillaceae</taxon>
        <taxon>Halalkalibacter</taxon>
    </lineage>
</organism>
<keyword evidence="4" id="KW-1185">Reference proteome</keyword>
<dbReference type="PANTHER" id="PTHR42776:SF27">
    <property type="entry name" value="DIPEPTIDYL PEPTIDASE FAMILY MEMBER 6"/>
    <property type="match status" value="1"/>
</dbReference>
<dbReference type="GO" id="GO:0004252">
    <property type="term" value="F:serine-type endopeptidase activity"/>
    <property type="evidence" value="ECO:0007669"/>
    <property type="project" value="TreeGrafter"/>
</dbReference>
<dbReference type="Gene3D" id="3.40.50.1820">
    <property type="entry name" value="alpha/beta hydrolase"/>
    <property type="match status" value="1"/>
</dbReference>
<dbReference type="AlphaFoldDB" id="A0A9X2CN00"/>